<dbReference type="InterPro" id="IPR050452">
    <property type="entry name" value="Metacaspase"/>
</dbReference>
<dbReference type="AlphaFoldDB" id="A0A2P6NRX0"/>
<evidence type="ECO:0000259" key="3">
    <source>
        <dbReference type="Pfam" id="PF00656"/>
    </source>
</evidence>
<dbReference type="PANTHER" id="PTHR48104">
    <property type="entry name" value="METACASPASE-4"/>
    <property type="match status" value="1"/>
</dbReference>
<dbReference type="OrthoDB" id="3223806at2759"/>
<evidence type="ECO:0000256" key="1">
    <source>
        <dbReference type="ARBA" id="ARBA00009005"/>
    </source>
</evidence>
<feature type="domain" description="Peptidase C14 caspase" evidence="3">
    <location>
        <begin position="163"/>
        <end position="456"/>
    </location>
</feature>
<evidence type="ECO:0000256" key="2">
    <source>
        <dbReference type="SAM" id="MobiDB-lite"/>
    </source>
</evidence>
<evidence type="ECO:0000313" key="5">
    <source>
        <dbReference type="Proteomes" id="UP000241769"/>
    </source>
</evidence>
<dbReference type="InterPro" id="IPR011600">
    <property type="entry name" value="Pept_C14_caspase"/>
</dbReference>
<reference evidence="4 5" key="1">
    <citation type="journal article" date="2018" name="Genome Biol. Evol.">
        <title>Multiple Roots of Fruiting Body Formation in Amoebozoa.</title>
        <authorList>
            <person name="Hillmann F."/>
            <person name="Forbes G."/>
            <person name="Novohradska S."/>
            <person name="Ferling I."/>
            <person name="Riege K."/>
            <person name="Groth M."/>
            <person name="Westermann M."/>
            <person name="Marz M."/>
            <person name="Spaller T."/>
            <person name="Winckler T."/>
            <person name="Schaap P."/>
            <person name="Glockner G."/>
        </authorList>
    </citation>
    <scope>NUCLEOTIDE SEQUENCE [LARGE SCALE GENOMIC DNA]</scope>
    <source>
        <strain evidence="4 5">Jena</strain>
    </source>
</reference>
<proteinExistence type="inferred from homology"/>
<dbReference type="GO" id="GO:0005737">
    <property type="term" value="C:cytoplasm"/>
    <property type="evidence" value="ECO:0007669"/>
    <property type="project" value="TreeGrafter"/>
</dbReference>
<dbReference type="Gene3D" id="3.40.50.12660">
    <property type="match status" value="2"/>
</dbReference>
<dbReference type="Pfam" id="PF00656">
    <property type="entry name" value="Peptidase_C14"/>
    <property type="match status" value="1"/>
</dbReference>
<dbReference type="PANTHER" id="PTHR48104:SF30">
    <property type="entry name" value="METACASPASE-1"/>
    <property type="match status" value="1"/>
</dbReference>
<feature type="compositionally biased region" description="Pro residues" evidence="2">
    <location>
        <begin position="117"/>
        <end position="137"/>
    </location>
</feature>
<comment type="similarity">
    <text evidence="1">Belongs to the peptidase C14B family.</text>
</comment>
<feature type="compositionally biased region" description="Pro residues" evidence="2">
    <location>
        <begin position="76"/>
        <end position="98"/>
    </location>
</feature>
<feature type="compositionally biased region" description="Low complexity" evidence="2">
    <location>
        <begin position="99"/>
        <end position="116"/>
    </location>
</feature>
<evidence type="ECO:0000313" key="4">
    <source>
        <dbReference type="EMBL" id="PRP86660.1"/>
    </source>
</evidence>
<feature type="region of interest" description="Disordered" evidence="2">
    <location>
        <begin position="1"/>
        <end position="152"/>
    </location>
</feature>
<comment type="caution">
    <text evidence="4">The sequence shown here is derived from an EMBL/GenBank/DDBJ whole genome shotgun (WGS) entry which is preliminary data.</text>
</comment>
<gene>
    <name evidence="4" type="ORF">PROFUN_05139</name>
</gene>
<dbReference type="GO" id="GO:0004197">
    <property type="term" value="F:cysteine-type endopeptidase activity"/>
    <property type="evidence" value="ECO:0007669"/>
    <property type="project" value="InterPro"/>
</dbReference>
<feature type="compositionally biased region" description="Polar residues" evidence="2">
    <location>
        <begin position="37"/>
        <end position="58"/>
    </location>
</feature>
<dbReference type="EMBL" id="MDYQ01000028">
    <property type="protein sequence ID" value="PRP86660.1"/>
    <property type="molecule type" value="Genomic_DNA"/>
</dbReference>
<dbReference type="PRINTS" id="PR01217">
    <property type="entry name" value="PRICHEXTENSN"/>
</dbReference>
<organism evidence="4 5">
    <name type="scientific">Planoprotostelium fungivorum</name>
    <dbReference type="NCBI Taxonomy" id="1890364"/>
    <lineage>
        <taxon>Eukaryota</taxon>
        <taxon>Amoebozoa</taxon>
        <taxon>Evosea</taxon>
        <taxon>Variosea</taxon>
        <taxon>Cavosteliida</taxon>
        <taxon>Cavosteliaceae</taxon>
        <taxon>Planoprotostelium</taxon>
    </lineage>
</organism>
<dbReference type="InterPro" id="IPR029030">
    <property type="entry name" value="Caspase-like_dom_sf"/>
</dbReference>
<dbReference type="InParanoid" id="A0A2P6NRX0"/>
<keyword evidence="5" id="KW-1185">Reference proteome</keyword>
<dbReference type="GO" id="GO:0006508">
    <property type="term" value="P:proteolysis"/>
    <property type="evidence" value="ECO:0007669"/>
    <property type="project" value="InterPro"/>
</dbReference>
<dbReference type="SUPFAM" id="SSF52129">
    <property type="entry name" value="Caspase-like"/>
    <property type="match status" value="1"/>
</dbReference>
<name>A0A2P6NRX0_9EUKA</name>
<accession>A0A2P6NRX0</accession>
<protein>
    <recommendedName>
        <fullName evidence="3">Peptidase C14 caspase domain-containing protein</fullName>
    </recommendedName>
</protein>
<dbReference type="Proteomes" id="UP000241769">
    <property type="component" value="Unassembled WGS sequence"/>
</dbReference>
<sequence>MYGSSVPPSFAPPPAIDVQSNGYGGFGNPSGYPPDPYTQQPGMGQNFQPPAPYSQQFAPPTNYPPQGYPPAMDYNQPPPQAYQPPPPSNYNQPPPQAYPPAGNMSAPNYAPPSNYNQPPPSTYNQPPPSNYNQPPPLAYTSAPQSNHGSYATAHRFGDLTTGRRKALLIGINYKGSTAELRGCINDVMRLKQFLLSKGFLDTPQTMVVLTDDQHDRTRSPTRANMIAAMKWLVTGAMPGDSLFFHYSGHGSQVKDTNGDEDDGYDETILPVDFNTAGQIVDDEMHDIMVKTVPAGCRLTAIFDSCHSGTALDLPYIYDTSGTIQAPGSGGARAGGMGGMGGLLNIGMSLLAGQRIDPNQAMQLIHGFKQAKTGSGRQGRTPPVKSAPGDVLMFSGCRDDQTSVDATIGGMATGAMSYAFMEAIRNLPGCSYAQMLNYMRDLMRGKFRQLVQLSSSHPMDMSQPFAI</sequence>